<proteinExistence type="predicted"/>
<sequence>MYLLNDSKPWINIEDSDNSNCQEQEFIDITGQHSYITQLSTILSIFREYLEDMTNSINKKIEKRHLYSDLFGLGHKIAQIATEK</sequence>
<gene>
    <name evidence="1" type="ORF">F8M41_012798</name>
</gene>
<dbReference type="OrthoDB" id="2320560at2759"/>
<reference evidence="1 2" key="1">
    <citation type="journal article" date="2019" name="Environ. Microbiol.">
        <title>At the nexus of three kingdoms: the genome of the mycorrhizal fungus Gigaspora margarita provides insights into plant, endobacterial and fungal interactions.</title>
        <authorList>
            <person name="Venice F."/>
            <person name="Ghignone S."/>
            <person name="Salvioli di Fossalunga A."/>
            <person name="Amselem J."/>
            <person name="Novero M."/>
            <person name="Xianan X."/>
            <person name="Sedzielewska Toro K."/>
            <person name="Morin E."/>
            <person name="Lipzen A."/>
            <person name="Grigoriev I.V."/>
            <person name="Henrissat B."/>
            <person name="Martin F.M."/>
            <person name="Bonfante P."/>
        </authorList>
    </citation>
    <scope>NUCLEOTIDE SEQUENCE [LARGE SCALE GENOMIC DNA]</scope>
    <source>
        <strain evidence="1 2">BEG34</strain>
    </source>
</reference>
<keyword evidence="2" id="KW-1185">Reference proteome</keyword>
<dbReference type="AlphaFoldDB" id="A0A8H4EUS6"/>
<protein>
    <submittedName>
        <fullName evidence="1">Uncharacterized protein</fullName>
    </submittedName>
</protein>
<comment type="caution">
    <text evidence="1">The sequence shown here is derived from an EMBL/GenBank/DDBJ whole genome shotgun (WGS) entry which is preliminary data.</text>
</comment>
<evidence type="ECO:0000313" key="2">
    <source>
        <dbReference type="Proteomes" id="UP000439903"/>
    </source>
</evidence>
<name>A0A8H4EUS6_GIGMA</name>
<organism evidence="1 2">
    <name type="scientific">Gigaspora margarita</name>
    <dbReference type="NCBI Taxonomy" id="4874"/>
    <lineage>
        <taxon>Eukaryota</taxon>
        <taxon>Fungi</taxon>
        <taxon>Fungi incertae sedis</taxon>
        <taxon>Mucoromycota</taxon>
        <taxon>Glomeromycotina</taxon>
        <taxon>Glomeromycetes</taxon>
        <taxon>Diversisporales</taxon>
        <taxon>Gigasporaceae</taxon>
        <taxon>Gigaspora</taxon>
    </lineage>
</organism>
<accession>A0A8H4EUS6</accession>
<evidence type="ECO:0000313" key="1">
    <source>
        <dbReference type="EMBL" id="KAF0557665.1"/>
    </source>
</evidence>
<dbReference type="Proteomes" id="UP000439903">
    <property type="component" value="Unassembled WGS sequence"/>
</dbReference>
<dbReference type="EMBL" id="WTPW01000027">
    <property type="protein sequence ID" value="KAF0557665.1"/>
    <property type="molecule type" value="Genomic_DNA"/>
</dbReference>